<evidence type="ECO:0000256" key="1">
    <source>
        <dbReference type="SAM" id="MobiDB-lite"/>
    </source>
</evidence>
<gene>
    <name evidence="3" type="ORF">ON006_21745</name>
</gene>
<name>A0A9E8SJ05_9BACT</name>
<sequence length="1046" mass="115848">MRHNLSFLLILLPIFCIGQTGSKNYIINRAYKQTGADPNDVSKVNIQVQYLDGLGRPLQNVTVGKSPIGTDLVQPIEYDAFGRQVKQYLPYAVAGSGAFQPAAPGAQAGFYSANSAGLEPADLARPYSETGFELSPLNRPLTQRSPGNKSTQANISNGANTAGEVKRYDYVPNVNILLTVSSNGDYAAGKLYRIQTTDENGKISTEFTDMQGRLVCRKAVASGNEILATYYVYDDYGQLRSVLQPQYQDNASTADYAFLYEYDNRGRVVVKKIPGADIVNLVYDNFDRQVLSQDAAQLARGVWGFTKYDALNRAILTGEIASASSRATWQASINANQVHHEDKAAGGVGYSLGNTLPNIVEANVLVVNYYDDYSFPKPANLGYANTYGINAINSAKGLQTGSRARMLAGANQWLTSATYYDSEYRPVQTVRELYDLGAGAIERVSMQYKYDLAPVIAQEKTEQIISTGTNVHLKTYEYDHADRLLSVKEKVVNGSKSREAITLAQRYNALGQLQHKWFHSDDGINFRRRTTYIHNIRGWLTQEQTFYKTKENEPDSSFYNFSLSYANGNNYTNGNISQMQWSGKAENTFTKGLAFTYDGANRLLGSTGLNNYAETEGGISYDKNGNIKTLIRSGVVLDNLSYAYVGNRLSAVTDGSGSNTGVKNGASNYGYDGNGNMTSDGNRGAVLTYNYLNLPKTVTIAGKTLTYDYDASGTKHKYVADTLTAKYAGDFEYNQSNVFKRLAISDGQAVYRKDTIRFDYFLKDHLGNVRVVFDERGRILQRTDYYPFGLEIDRDAPLQMPSARNNVNRFLYNGKELQVGTGLVDYGARMYMPEVGRWGVVDPMSENGRRWSPYTYGFDNPMRFIDPDGMWPGQGLWNRFKESIKDRSDWNKIPEHFKDYARKHPINALMAQKIALQGESLEAKLGNGLGMNGETTDRTKSPHDGGVKNAVKHAFSSALVSMRIGKLDGKEITNLNELTQKHDPLLSMDLANNQLGVEIGDGLSFTASNSDVLSKVLEAGLNGELTIVTFDKNNDPTANKVYNTPQ</sequence>
<dbReference type="Proteomes" id="UP001164653">
    <property type="component" value="Chromosome"/>
</dbReference>
<dbReference type="KEGG" id="dpf:ON006_21745"/>
<proteinExistence type="predicted"/>
<feature type="compositionally biased region" description="Polar residues" evidence="1">
    <location>
        <begin position="140"/>
        <end position="157"/>
    </location>
</feature>
<feature type="domain" description="DUF6443" evidence="2">
    <location>
        <begin position="32"/>
        <end position="154"/>
    </location>
</feature>
<reference evidence="3" key="1">
    <citation type="submission" date="2022-11" db="EMBL/GenBank/DDBJ databases">
        <title>Dyadobacter pollutisoli sp. nov., isolated from plastic dumped soil.</title>
        <authorList>
            <person name="Kim J.M."/>
            <person name="Kim K.R."/>
            <person name="Lee J.K."/>
            <person name="Hao L."/>
            <person name="Jeon C.O."/>
        </authorList>
    </citation>
    <scope>NUCLEOTIDE SEQUENCE</scope>
    <source>
        <strain evidence="3">U1</strain>
    </source>
</reference>
<dbReference type="Pfam" id="PF20041">
    <property type="entry name" value="DUF6443"/>
    <property type="match status" value="1"/>
</dbReference>
<dbReference type="NCBIfam" id="TIGR03696">
    <property type="entry name" value="Rhs_assc_core"/>
    <property type="match status" value="1"/>
</dbReference>
<protein>
    <submittedName>
        <fullName evidence="3">DUF6443 domain-containing protein</fullName>
    </submittedName>
</protein>
<accession>A0A9E8SJ05</accession>
<dbReference type="PANTHER" id="PTHR32305:SF15">
    <property type="entry name" value="PROTEIN RHSA-RELATED"/>
    <property type="match status" value="1"/>
</dbReference>
<dbReference type="InterPro" id="IPR050708">
    <property type="entry name" value="T6SS_VgrG/RHS"/>
</dbReference>
<evidence type="ECO:0000313" key="3">
    <source>
        <dbReference type="EMBL" id="WAC10368.1"/>
    </source>
</evidence>
<dbReference type="EMBL" id="CP112998">
    <property type="protein sequence ID" value="WAC10368.1"/>
    <property type="molecule type" value="Genomic_DNA"/>
</dbReference>
<evidence type="ECO:0000259" key="2">
    <source>
        <dbReference type="Pfam" id="PF20041"/>
    </source>
</evidence>
<dbReference type="PANTHER" id="PTHR32305">
    <property type="match status" value="1"/>
</dbReference>
<dbReference type="Gene3D" id="2.180.10.10">
    <property type="entry name" value="RHS repeat-associated core"/>
    <property type="match status" value="1"/>
</dbReference>
<feature type="region of interest" description="Disordered" evidence="1">
    <location>
        <begin position="134"/>
        <end position="157"/>
    </location>
</feature>
<evidence type="ECO:0000313" key="4">
    <source>
        <dbReference type="Proteomes" id="UP001164653"/>
    </source>
</evidence>
<keyword evidence="4" id="KW-1185">Reference proteome</keyword>
<organism evidence="3 4">
    <name type="scientific">Dyadobacter pollutisoli</name>
    <dbReference type="NCBI Taxonomy" id="2910158"/>
    <lineage>
        <taxon>Bacteria</taxon>
        <taxon>Pseudomonadati</taxon>
        <taxon>Bacteroidota</taxon>
        <taxon>Cytophagia</taxon>
        <taxon>Cytophagales</taxon>
        <taxon>Spirosomataceae</taxon>
        <taxon>Dyadobacter</taxon>
    </lineage>
</organism>
<dbReference type="AlphaFoldDB" id="A0A9E8SJ05"/>
<dbReference type="InterPro" id="IPR022385">
    <property type="entry name" value="Rhs_assc_core"/>
</dbReference>
<dbReference type="InterPro" id="IPR045619">
    <property type="entry name" value="DUF6443"/>
</dbReference>
<dbReference type="RefSeq" id="WP_267609901.1">
    <property type="nucleotide sequence ID" value="NZ_CP112998.1"/>
</dbReference>